<feature type="transmembrane region" description="Helical" evidence="1">
    <location>
        <begin position="417"/>
        <end position="440"/>
    </location>
</feature>
<protein>
    <submittedName>
        <fullName evidence="2">DUF1538 domain-containing protein</fullName>
    </submittedName>
</protein>
<keyword evidence="1" id="KW-0472">Membrane</keyword>
<feature type="transmembrane region" description="Helical" evidence="1">
    <location>
        <begin position="36"/>
        <end position="58"/>
    </location>
</feature>
<name>A0A9D1NFA6_9FIRM</name>
<dbReference type="AlphaFoldDB" id="A0A9D1NFA6"/>
<keyword evidence="1" id="KW-0812">Transmembrane</keyword>
<accession>A0A9D1NFA6</accession>
<evidence type="ECO:0000313" key="2">
    <source>
        <dbReference type="EMBL" id="HIV01413.1"/>
    </source>
</evidence>
<feature type="transmembrane region" description="Helical" evidence="1">
    <location>
        <begin position="116"/>
        <end position="139"/>
    </location>
</feature>
<organism evidence="2 3">
    <name type="scientific">Candidatus Caccopulliclostridium gallistercoris</name>
    <dbReference type="NCBI Taxonomy" id="2840719"/>
    <lineage>
        <taxon>Bacteria</taxon>
        <taxon>Bacillati</taxon>
        <taxon>Bacillota</taxon>
        <taxon>Clostridia</taxon>
        <taxon>Candidatus Caccopulliclostridium</taxon>
    </lineage>
</organism>
<gene>
    <name evidence="2" type="ORF">IAA62_02530</name>
</gene>
<feature type="transmembrane region" description="Helical" evidence="1">
    <location>
        <begin position="176"/>
        <end position="196"/>
    </location>
</feature>
<comment type="caution">
    <text evidence="2">The sequence shown here is derived from an EMBL/GenBank/DDBJ whole genome shotgun (WGS) entry which is preliminary data.</text>
</comment>
<dbReference type="InterPro" id="IPR011435">
    <property type="entry name" value="UmpAB"/>
</dbReference>
<dbReference type="Pfam" id="PF07556">
    <property type="entry name" value="DUF1538"/>
    <property type="match status" value="2"/>
</dbReference>
<feature type="transmembrane region" description="Helical" evidence="1">
    <location>
        <begin position="360"/>
        <end position="381"/>
    </location>
</feature>
<proteinExistence type="predicted"/>
<dbReference type="Proteomes" id="UP000886861">
    <property type="component" value="Unassembled WGS sequence"/>
</dbReference>
<feature type="transmembrane region" description="Helical" evidence="1">
    <location>
        <begin position="254"/>
        <end position="273"/>
    </location>
</feature>
<feature type="transmembrane region" description="Helical" evidence="1">
    <location>
        <begin position="285"/>
        <end position="305"/>
    </location>
</feature>
<keyword evidence="1" id="KW-1133">Transmembrane helix</keyword>
<feature type="transmembrane region" description="Helical" evidence="1">
    <location>
        <begin position="146"/>
        <end position="164"/>
    </location>
</feature>
<dbReference type="EMBL" id="DVOJ01000008">
    <property type="protein sequence ID" value="HIV01413.1"/>
    <property type="molecule type" value="Genomic_DNA"/>
</dbReference>
<evidence type="ECO:0000313" key="3">
    <source>
        <dbReference type="Proteomes" id="UP000886861"/>
    </source>
</evidence>
<feature type="transmembrane region" description="Helical" evidence="1">
    <location>
        <begin position="317"/>
        <end position="339"/>
    </location>
</feature>
<feature type="transmembrane region" description="Helical" evidence="1">
    <location>
        <begin position="208"/>
        <end position="234"/>
    </location>
</feature>
<feature type="transmembrane region" description="Helical" evidence="1">
    <location>
        <begin position="79"/>
        <end position="96"/>
    </location>
</feature>
<reference evidence="2" key="1">
    <citation type="submission" date="2020-10" db="EMBL/GenBank/DDBJ databases">
        <authorList>
            <person name="Gilroy R."/>
        </authorList>
    </citation>
    <scope>NUCLEOTIDE SEQUENCE</scope>
    <source>
        <strain evidence="2">CHK186-9395</strain>
    </source>
</reference>
<feature type="transmembrane region" description="Helical" evidence="1">
    <location>
        <begin position="452"/>
        <end position="474"/>
    </location>
</feature>
<reference evidence="2" key="2">
    <citation type="journal article" date="2021" name="PeerJ">
        <title>Extensive microbial diversity within the chicken gut microbiome revealed by metagenomics and culture.</title>
        <authorList>
            <person name="Gilroy R."/>
            <person name="Ravi A."/>
            <person name="Getino M."/>
            <person name="Pursley I."/>
            <person name="Horton D.L."/>
            <person name="Alikhan N.F."/>
            <person name="Baker D."/>
            <person name="Gharbi K."/>
            <person name="Hall N."/>
            <person name="Watson M."/>
            <person name="Adriaenssens E.M."/>
            <person name="Foster-Nyarko E."/>
            <person name="Jarju S."/>
            <person name="Secka A."/>
            <person name="Antonio M."/>
            <person name="Oren A."/>
            <person name="Chaudhuri R.R."/>
            <person name="La Ragione R."/>
            <person name="Hildebrand F."/>
            <person name="Pallen M.J."/>
        </authorList>
    </citation>
    <scope>NUCLEOTIDE SEQUENCE</scope>
    <source>
        <strain evidence="2">CHK186-9395</strain>
    </source>
</reference>
<feature type="transmembrane region" description="Helical" evidence="1">
    <location>
        <begin position="12"/>
        <end position="30"/>
    </location>
</feature>
<sequence length="492" mass="52310">MSFLKRLGQSAIATIAIMAVVFLLMAIGVLPFESDLVIAFLIGGAMLAIGQAMFLVGIDLSILEVGRRAGTRLMRMKKIWLILIFGLVFGFVTTIAEPDAQVLIAQITSFNPFLSTWLILSLFGIGAGLFVSFALFRVLKKVPLKYCLLVLYAIIFILAIFAPSEYLGFSFDAGSVATGTITAPFLLSLVIGICSVRSGSTKDDNFGAVAIVSTGPIIAVLILGIIAGPMASAGVETEAAVGFVPILVENIKDVSIALSPLLVIFILLQIFILKLPLRQAIKALVGFLISYVGLICFLTGVFYGFSPMGTFVGENLAGLGTWLILLLGAVLGFLIVFTEPSILVLAGEVEDVTSSLLKKWVIYLALGIGIAISVTIGLVHVVYNVNLWYIILPVMAVAILLSFVIPPIFTGIAFDSGGIASGAMTVAFILPICTGLSGIINEGNIITEAFGLAGIVASVPILTIEILGLIYMVLDKKNRRQHDKRNSNNDSK</sequence>
<feature type="transmembrane region" description="Helical" evidence="1">
    <location>
        <begin position="387"/>
        <end position="405"/>
    </location>
</feature>
<evidence type="ECO:0000256" key="1">
    <source>
        <dbReference type="SAM" id="Phobius"/>
    </source>
</evidence>